<gene>
    <name evidence="3" type="ORF">GXW71_15895</name>
</gene>
<feature type="domain" description="CSD" evidence="2">
    <location>
        <begin position="31"/>
        <end position="96"/>
    </location>
</feature>
<proteinExistence type="predicted"/>
<evidence type="ECO:0000313" key="4">
    <source>
        <dbReference type="Proteomes" id="UP001196870"/>
    </source>
</evidence>
<dbReference type="Pfam" id="PF00313">
    <property type="entry name" value="CSD"/>
    <property type="match status" value="2"/>
</dbReference>
<dbReference type="EMBL" id="JAAGBB010000018">
    <property type="protein sequence ID" value="MBR0665840.1"/>
    <property type="molecule type" value="Genomic_DNA"/>
</dbReference>
<dbReference type="InterPro" id="IPR002059">
    <property type="entry name" value="CSP_DNA-bd"/>
</dbReference>
<sequence>MSQDSGWSAPAQPPSRGAAGQRRPSAGSDTEYTAVVKRFDPERGFGFVAVEGGSGDAFLHISVLQRAGADQVALGARLKVRVGQGERGLQITEVLEIKNDDRAPPPARERAPAFGTAPSGDGKEVRGTVKWFNATKGFGFVTPDDGGRDVFVHISALERSGTTQLSEGQAVTMQVVQGKKGPEASTIRPE</sequence>
<dbReference type="CDD" id="cd04458">
    <property type="entry name" value="CSP_CDS"/>
    <property type="match status" value="2"/>
</dbReference>
<dbReference type="InterPro" id="IPR050181">
    <property type="entry name" value="Cold_shock_domain"/>
</dbReference>
<feature type="region of interest" description="Disordered" evidence="1">
    <location>
        <begin position="101"/>
        <end position="122"/>
    </location>
</feature>
<dbReference type="Proteomes" id="UP001196870">
    <property type="component" value="Unassembled WGS sequence"/>
</dbReference>
<dbReference type="PANTHER" id="PTHR11544">
    <property type="entry name" value="COLD SHOCK DOMAIN CONTAINING PROTEINS"/>
    <property type="match status" value="1"/>
</dbReference>
<protein>
    <submittedName>
        <fullName evidence="3">Cold shock domain-containing protein</fullName>
    </submittedName>
</protein>
<reference evidence="4" key="1">
    <citation type="journal article" date="2021" name="Syst. Appl. Microbiol.">
        <title>Roseomonas hellenica sp. nov., isolated from roots of wild-growing Alkanna tinctoria.</title>
        <authorList>
            <person name="Rat A."/>
            <person name="Naranjo H.D."/>
            <person name="Lebbe L."/>
            <person name="Cnockaert M."/>
            <person name="Krigas N."/>
            <person name="Grigoriadou K."/>
            <person name="Maloupa E."/>
            <person name="Willems A."/>
        </authorList>
    </citation>
    <scope>NUCLEOTIDE SEQUENCE [LARGE SCALE GENOMIC DNA]</scope>
    <source>
        <strain evidence="4">LMG 31523</strain>
    </source>
</reference>
<dbReference type="PROSITE" id="PS51857">
    <property type="entry name" value="CSD_2"/>
    <property type="match status" value="2"/>
</dbReference>
<feature type="region of interest" description="Disordered" evidence="1">
    <location>
        <begin position="1"/>
        <end position="32"/>
    </location>
</feature>
<dbReference type="SMART" id="SM00357">
    <property type="entry name" value="CSP"/>
    <property type="match status" value="2"/>
</dbReference>
<dbReference type="SUPFAM" id="SSF50249">
    <property type="entry name" value="Nucleic acid-binding proteins"/>
    <property type="match status" value="2"/>
</dbReference>
<name>A0ABS5EZV7_9PROT</name>
<feature type="domain" description="CSD" evidence="2">
    <location>
        <begin position="124"/>
        <end position="189"/>
    </location>
</feature>
<comment type="caution">
    <text evidence="3">The sequence shown here is derived from an EMBL/GenBank/DDBJ whole genome shotgun (WGS) entry which is preliminary data.</text>
</comment>
<dbReference type="InterPro" id="IPR012340">
    <property type="entry name" value="NA-bd_OB-fold"/>
</dbReference>
<evidence type="ECO:0000259" key="2">
    <source>
        <dbReference type="PROSITE" id="PS51857"/>
    </source>
</evidence>
<evidence type="ECO:0000256" key="1">
    <source>
        <dbReference type="SAM" id="MobiDB-lite"/>
    </source>
</evidence>
<organism evidence="3 4">
    <name type="scientific">Plastoroseomonas hellenica</name>
    <dbReference type="NCBI Taxonomy" id="2687306"/>
    <lineage>
        <taxon>Bacteria</taxon>
        <taxon>Pseudomonadati</taxon>
        <taxon>Pseudomonadota</taxon>
        <taxon>Alphaproteobacteria</taxon>
        <taxon>Acetobacterales</taxon>
        <taxon>Acetobacteraceae</taxon>
        <taxon>Plastoroseomonas</taxon>
    </lineage>
</organism>
<accession>A0ABS5EZV7</accession>
<dbReference type="InterPro" id="IPR011129">
    <property type="entry name" value="CSD"/>
</dbReference>
<keyword evidence="4" id="KW-1185">Reference proteome</keyword>
<dbReference type="PRINTS" id="PR00050">
    <property type="entry name" value="COLDSHOCK"/>
</dbReference>
<dbReference type="Gene3D" id="2.40.50.140">
    <property type="entry name" value="Nucleic acid-binding proteins"/>
    <property type="match status" value="2"/>
</dbReference>
<feature type="compositionally biased region" description="Basic and acidic residues" evidence="1">
    <location>
        <begin position="101"/>
        <end position="111"/>
    </location>
</feature>
<evidence type="ECO:0000313" key="3">
    <source>
        <dbReference type="EMBL" id="MBR0665840.1"/>
    </source>
</evidence>